<dbReference type="AlphaFoldDB" id="A0A6J3M6W8"/>
<dbReference type="InterPro" id="IPR050300">
    <property type="entry name" value="GDXG_lipolytic_enzyme"/>
</dbReference>
<sequence length="350" mass="37741">MLLTQEELAETARMHPQVVEFMKTMPSTPVDNSDVFAARERLAAGVKMMNDKLGPAPPTISESYHDVPMRDGFLSTTKIQKPASGPAGPLVVLYFGGGFVSGDKDQMSGIGRILVSLFGATVVSAGYRLAPEHPFPYGQLDSLDTTKWAAENATASILSADPSKGFIIGGVSAGGSIAAAVSRKVQEEEKLAHPLTGQWLCIPSLMDHASCPEEYKHVYLAYEQNGDTAFLGKESREMMAKASAWDNTSDLRYAVLSKAPISGQPRTYTQVEGMDPLRDDGLIYDELLKKAGVPTRIDLYPGCPHGHFMMMQGYEIGDKAFTDIGKGFAWLLEKEVPDAVFAKILGGSAA</sequence>
<dbReference type="RefSeq" id="XP_033460679.1">
    <property type="nucleotide sequence ID" value="XM_033599604.1"/>
</dbReference>
<dbReference type="Proteomes" id="UP000504637">
    <property type="component" value="Unplaced"/>
</dbReference>
<dbReference type="InterPro" id="IPR029058">
    <property type="entry name" value="AB_hydrolase_fold"/>
</dbReference>
<gene>
    <name evidence="4" type="ORF">K489DRAFT_202439</name>
</gene>
<keyword evidence="3" id="KW-1185">Reference proteome</keyword>
<reference evidence="4" key="3">
    <citation type="submission" date="2025-08" db="UniProtKB">
        <authorList>
            <consortium name="RefSeq"/>
        </authorList>
    </citation>
    <scope>IDENTIFICATION</scope>
    <source>
        <strain evidence="4">CBS 342.82</strain>
    </source>
</reference>
<accession>A0A6J3M6W8</accession>
<dbReference type="PANTHER" id="PTHR48081">
    <property type="entry name" value="AB HYDROLASE SUPERFAMILY PROTEIN C4A8.06C"/>
    <property type="match status" value="1"/>
</dbReference>
<dbReference type="SUPFAM" id="SSF53474">
    <property type="entry name" value="alpha/beta-Hydrolases"/>
    <property type="match status" value="1"/>
</dbReference>
<dbReference type="Gene3D" id="3.40.50.1820">
    <property type="entry name" value="alpha/beta hydrolase"/>
    <property type="match status" value="1"/>
</dbReference>
<proteinExistence type="predicted"/>
<reference evidence="4" key="2">
    <citation type="submission" date="2020-04" db="EMBL/GenBank/DDBJ databases">
        <authorList>
            <consortium name="NCBI Genome Project"/>
        </authorList>
    </citation>
    <scope>NUCLEOTIDE SEQUENCE</scope>
    <source>
        <strain evidence="4">CBS 342.82</strain>
    </source>
</reference>
<dbReference type="InterPro" id="IPR013094">
    <property type="entry name" value="AB_hydrolase_3"/>
</dbReference>
<evidence type="ECO:0000259" key="2">
    <source>
        <dbReference type="Pfam" id="PF07859"/>
    </source>
</evidence>
<protein>
    <submittedName>
        <fullName evidence="4">Lipase/esterase</fullName>
    </submittedName>
</protein>
<organism evidence="4">
    <name type="scientific">Dissoconium aciculare CBS 342.82</name>
    <dbReference type="NCBI Taxonomy" id="1314786"/>
    <lineage>
        <taxon>Eukaryota</taxon>
        <taxon>Fungi</taxon>
        <taxon>Dikarya</taxon>
        <taxon>Ascomycota</taxon>
        <taxon>Pezizomycotina</taxon>
        <taxon>Dothideomycetes</taxon>
        <taxon>Dothideomycetidae</taxon>
        <taxon>Mycosphaerellales</taxon>
        <taxon>Dissoconiaceae</taxon>
        <taxon>Dissoconium</taxon>
    </lineage>
</organism>
<dbReference type="GeneID" id="54357403"/>
<dbReference type="PANTHER" id="PTHR48081:SF8">
    <property type="entry name" value="ALPHA_BETA HYDROLASE FOLD-3 DOMAIN-CONTAINING PROTEIN-RELATED"/>
    <property type="match status" value="1"/>
</dbReference>
<reference evidence="4" key="1">
    <citation type="submission" date="2020-01" db="EMBL/GenBank/DDBJ databases">
        <authorList>
            <consortium name="DOE Joint Genome Institute"/>
            <person name="Haridas S."/>
            <person name="Albert R."/>
            <person name="Binder M."/>
            <person name="Bloem J."/>
            <person name="Labutti K."/>
            <person name="Salamov A."/>
            <person name="Andreopoulos B."/>
            <person name="Baker S.E."/>
            <person name="Barry K."/>
            <person name="Bills G."/>
            <person name="Bluhm B.H."/>
            <person name="Cannon C."/>
            <person name="Castanera R."/>
            <person name="Culley D.E."/>
            <person name="Daum C."/>
            <person name="Ezra D."/>
            <person name="Gonzalez J.B."/>
            <person name="Henrissat B."/>
            <person name="Kuo A."/>
            <person name="Liang C."/>
            <person name="Lipzen A."/>
            <person name="Lutzoni F."/>
            <person name="Magnuson J."/>
            <person name="Mondo S."/>
            <person name="Nolan M."/>
            <person name="Ohm R."/>
            <person name="Pangilinan J."/>
            <person name="Park H.-J."/>
            <person name="Ramirez L."/>
            <person name="Alfaro M."/>
            <person name="Sun H."/>
            <person name="Tritt A."/>
            <person name="Yoshinaga Y."/>
            <person name="Zwiers L.-H."/>
            <person name="Turgeon B.G."/>
            <person name="Goodwin S.B."/>
            <person name="Spatafora J.W."/>
            <person name="Crous P.W."/>
            <person name="Grigoriev I.V."/>
        </authorList>
    </citation>
    <scope>NUCLEOTIDE SEQUENCE</scope>
    <source>
        <strain evidence="4">CBS 342.82</strain>
    </source>
</reference>
<feature type="domain" description="Alpha/beta hydrolase fold-3" evidence="2">
    <location>
        <begin position="92"/>
        <end position="308"/>
    </location>
</feature>
<dbReference type="Pfam" id="PF07859">
    <property type="entry name" value="Abhydrolase_3"/>
    <property type="match status" value="1"/>
</dbReference>
<dbReference type="OrthoDB" id="408631at2759"/>
<evidence type="ECO:0000313" key="4">
    <source>
        <dbReference type="RefSeq" id="XP_033460679.1"/>
    </source>
</evidence>
<dbReference type="GO" id="GO:0016787">
    <property type="term" value="F:hydrolase activity"/>
    <property type="evidence" value="ECO:0007669"/>
    <property type="project" value="UniProtKB-KW"/>
</dbReference>
<evidence type="ECO:0000256" key="1">
    <source>
        <dbReference type="ARBA" id="ARBA00022801"/>
    </source>
</evidence>
<keyword evidence="1" id="KW-0378">Hydrolase</keyword>
<name>A0A6J3M6W8_9PEZI</name>
<evidence type="ECO:0000313" key="3">
    <source>
        <dbReference type="Proteomes" id="UP000504637"/>
    </source>
</evidence>